<dbReference type="EMBL" id="AEWJ01000041">
    <property type="protein sequence ID" value="EGD58677.1"/>
    <property type="molecule type" value="Genomic_DNA"/>
</dbReference>
<feature type="chain" id="PRO_5003277651" evidence="1">
    <location>
        <begin position="23"/>
        <end position="86"/>
    </location>
</feature>
<keyword evidence="1" id="KW-0732">Signal</keyword>
<feature type="signal peptide" evidence="1">
    <location>
        <begin position="1"/>
        <end position="22"/>
    </location>
</feature>
<dbReference type="InParanoid" id="F1Z9R5"/>
<dbReference type="RefSeq" id="WP_008066394.1">
    <property type="nucleotide sequence ID" value="NZ_AQWK01000002.1"/>
</dbReference>
<evidence type="ECO:0000313" key="2">
    <source>
        <dbReference type="EMBL" id="EGD58677.1"/>
    </source>
</evidence>
<protein>
    <submittedName>
        <fullName evidence="2">Uncharacterized protein</fullName>
    </submittedName>
</protein>
<keyword evidence="3" id="KW-1185">Reference proteome</keyword>
<organism evidence="2 3">
    <name type="scientific">Novosphingobium nitrogenifigens DSM 19370</name>
    <dbReference type="NCBI Taxonomy" id="983920"/>
    <lineage>
        <taxon>Bacteria</taxon>
        <taxon>Pseudomonadati</taxon>
        <taxon>Pseudomonadota</taxon>
        <taxon>Alphaproteobacteria</taxon>
        <taxon>Sphingomonadales</taxon>
        <taxon>Sphingomonadaceae</taxon>
        <taxon>Novosphingobium</taxon>
    </lineage>
</organism>
<name>F1Z9R5_9SPHN</name>
<dbReference type="HOGENOM" id="CLU_2494817_0_0_5"/>
<gene>
    <name evidence="2" type="ORF">Y88_0734</name>
</gene>
<comment type="caution">
    <text evidence="2">The sequence shown here is derived from an EMBL/GenBank/DDBJ whole genome shotgun (WGS) entry which is preliminary data.</text>
</comment>
<evidence type="ECO:0000256" key="1">
    <source>
        <dbReference type="SAM" id="SignalP"/>
    </source>
</evidence>
<dbReference type="Proteomes" id="UP000004728">
    <property type="component" value="Unassembled WGS sequence"/>
</dbReference>
<reference evidence="2 3" key="1">
    <citation type="journal article" date="2012" name="J. Bacteriol.">
        <title>Draft Genome Sequence of Novosphingobium nitrogenifigens Y88T.</title>
        <authorList>
            <person name="Strabala T.J."/>
            <person name="Macdonald L."/>
            <person name="Liu V."/>
            <person name="Smit A.M."/>
        </authorList>
    </citation>
    <scope>NUCLEOTIDE SEQUENCE [LARGE SCALE GENOMIC DNA]</scope>
    <source>
        <strain evidence="2 3">DSM 19370</strain>
    </source>
</reference>
<dbReference type="STRING" id="983920.Y88_0734"/>
<evidence type="ECO:0000313" key="3">
    <source>
        <dbReference type="Proteomes" id="UP000004728"/>
    </source>
</evidence>
<accession>F1Z9R5</accession>
<sequence length="86" mass="8952">MRFLLVLLAMLSGLSLADVAVAASPAEVVGVARQAAAETAPAAVLCPVRARHAMPPQRVELARPLPLDEEVFATSCGTTVADHPHE</sequence>
<dbReference type="AlphaFoldDB" id="F1Z9R5"/>
<proteinExistence type="predicted"/>
<dbReference type="OrthoDB" id="7510691at2"/>